<dbReference type="PANTHER" id="PTHR33420:SF34">
    <property type="entry name" value="MINOR FIMBRIAL SUBUNIT"/>
    <property type="match status" value="1"/>
</dbReference>
<protein>
    <submittedName>
        <fullName evidence="3">Fimbrial protein</fullName>
    </submittedName>
</protein>
<dbReference type="InterPro" id="IPR005430">
    <property type="entry name" value="P_pili_tip_PapF"/>
</dbReference>
<evidence type="ECO:0000313" key="4">
    <source>
        <dbReference type="Proteomes" id="UP001165275"/>
    </source>
</evidence>
<gene>
    <name evidence="3" type="ORF">KAJ71_12425</name>
</gene>
<organism evidence="3 4">
    <name type="scientific">Serratia silvae</name>
    <dbReference type="NCBI Taxonomy" id="2824122"/>
    <lineage>
        <taxon>Bacteria</taxon>
        <taxon>Pseudomonadati</taxon>
        <taxon>Pseudomonadota</taxon>
        <taxon>Gammaproteobacteria</taxon>
        <taxon>Enterobacterales</taxon>
        <taxon>Yersiniaceae</taxon>
        <taxon>Serratia</taxon>
    </lineage>
</organism>
<dbReference type="InterPro" id="IPR000259">
    <property type="entry name" value="Adhesion_dom_fimbrial"/>
</dbReference>
<sequence length="162" mass="17323">MLCKSLLAIPLFLVLCVSQVQADGGTAMNFKGRIFEPACKFNGGKAIDVNFGKVGIKKVDGVKYSQFTVVDLNCKESPGKKLRLQLQGEAIGGVGNILTTNIANLGIALQDANGRPIALNHFFDAVDQKTFIFIAVPVKRDTTIPLGTGQFNAVATLVSSYF</sequence>
<dbReference type="RefSeq" id="WP_248946027.1">
    <property type="nucleotide sequence ID" value="NZ_CBCSGY010000093.1"/>
</dbReference>
<evidence type="ECO:0000256" key="1">
    <source>
        <dbReference type="SAM" id="SignalP"/>
    </source>
</evidence>
<keyword evidence="4" id="KW-1185">Reference proteome</keyword>
<dbReference type="Gene3D" id="2.60.40.1090">
    <property type="entry name" value="Fimbrial-type adhesion domain"/>
    <property type="match status" value="1"/>
</dbReference>
<dbReference type="InterPro" id="IPR050263">
    <property type="entry name" value="Bact_Fimbrial_Adh_Pro"/>
</dbReference>
<comment type="caution">
    <text evidence="3">The sequence shown here is derived from an EMBL/GenBank/DDBJ whole genome shotgun (WGS) entry which is preliminary data.</text>
</comment>
<feature type="chain" id="PRO_5046505868" evidence="1">
    <location>
        <begin position="23"/>
        <end position="162"/>
    </location>
</feature>
<dbReference type="PRINTS" id="PR01613">
    <property type="entry name" value="FIMBRIALPAPF"/>
</dbReference>
<feature type="domain" description="Fimbrial-type adhesion" evidence="2">
    <location>
        <begin position="28"/>
        <end position="161"/>
    </location>
</feature>
<keyword evidence="1" id="KW-0732">Signal</keyword>
<dbReference type="PANTHER" id="PTHR33420">
    <property type="entry name" value="FIMBRIAL SUBUNIT ELFA-RELATED"/>
    <property type="match status" value="1"/>
</dbReference>
<evidence type="ECO:0000313" key="3">
    <source>
        <dbReference type="EMBL" id="MCL1029819.1"/>
    </source>
</evidence>
<dbReference type="InterPro" id="IPR036937">
    <property type="entry name" value="Adhesion_dom_fimbrial_sf"/>
</dbReference>
<dbReference type="Proteomes" id="UP001165275">
    <property type="component" value="Unassembled WGS sequence"/>
</dbReference>
<proteinExistence type="predicted"/>
<name>A0ABT0KCS1_9GAMM</name>
<dbReference type="SUPFAM" id="SSF49401">
    <property type="entry name" value="Bacterial adhesins"/>
    <property type="match status" value="1"/>
</dbReference>
<evidence type="ECO:0000259" key="2">
    <source>
        <dbReference type="Pfam" id="PF00419"/>
    </source>
</evidence>
<accession>A0ABT0KCS1</accession>
<feature type="signal peptide" evidence="1">
    <location>
        <begin position="1"/>
        <end position="22"/>
    </location>
</feature>
<reference evidence="3" key="1">
    <citation type="submission" date="2021-04" db="EMBL/GenBank/DDBJ databases">
        <title>Genome sequence of Serratia sp. arafor3.</title>
        <authorList>
            <person name="Besaury L."/>
        </authorList>
    </citation>
    <scope>NUCLEOTIDE SEQUENCE</scope>
    <source>
        <strain evidence="3">Arafor3</strain>
    </source>
</reference>
<dbReference type="Pfam" id="PF00419">
    <property type="entry name" value="Fimbrial"/>
    <property type="match status" value="1"/>
</dbReference>
<dbReference type="InterPro" id="IPR008966">
    <property type="entry name" value="Adhesion_dom_sf"/>
</dbReference>
<dbReference type="EMBL" id="JAGQDC010000009">
    <property type="protein sequence ID" value="MCL1029819.1"/>
    <property type="molecule type" value="Genomic_DNA"/>
</dbReference>